<evidence type="ECO:0000313" key="2">
    <source>
        <dbReference type="Proteomes" id="UP000257109"/>
    </source>
</evidence>
<feature type="non-terminal residue" evidence="1">
    <location>
        <position position="1"/>
    </location>
</feature>
<dbReference type="EMBL" id="QJKJ01014278">
    <property type="protein sequence ID" value="RDX64655.1"/>
    <property type="molecule type" value="Genomic_DNA"/>
</dbReference>
<dbReference type="Proteomes" id="UP000257109">
    <property type="component" value="Unassembled WGS sequence"/>
</dbReference>
<keyword evidence="2" id="KW-1185">Reference proteome</keyword>
<dbReference type="OrthoDB" id="1725534at2759"/>
<organism evidence="1 2">
    <name type="scientific">Mucuna pruriens</name>
    <name type="common">Velvet bean</name>
    <name type="synonym">Dolichos pruriens</name>
    <dbReference type="NCBI Taxonomy" id="157652"/>
    <lineage>
        <taxon>Eukaryota</taxon>
        <taxon>Viridiplantae</taxon>
        <taxon>Streptophyta</taxon>
        <taxon>Embryophyta</taxon>
        <taxon>Tracheophyta</taxon>
        <taxon>Spermatophyta</taxon>
        <taxon>Magnoliopsida</taxon>
        <taxon>eudicotyledons</taxon>
        <taxon>Gunneridae</taxon>
        <taxon>Pentapetalae</taxon>
        <taxon>rosids</taxon>
        <taxon>fabids</taxon>
        <taxon>Fabales</taxon>
        <taxon>Fabaceae</taxon>
        <taxon>Papilionoideae</taxon>
        <taxon>50 kb inversion clade</taxon>
        <taxon>NPAAA clade</taxon>
        <taxon>indigoferoid/millettioid clade</taxon>
        <taxon>Phaseoleae</taxon>
        <taxon>Mucuna</taxon>
    </lineage>
</organism>
<dbReference type="AlphaFoldDB" id="A0A371EF27"/>
<gene>
    <name evidence="1" type="ORF">CR513_56765</name>
</gene>
<evidence type="ECO:0000313" key="1">
    <source>
        <dbReference type="EMBL" id="RDX64655.1"/>
    </source>
</evidence>
<proteinExistence type="predicted"/>
<protein>
    <submittedName>
        <fullName evidence="1">Uncharacterized protein</fullName>
    </submittedName>
</protein>
<reference evidence="1" key="1">
    <citation type="submission" date="2018-05" db="EMBL/GenBank/DDBJ databases">
        <title>Draft genome of Mucuna pruriens seed.</title>
        <authorList>
            <person name="Nnadi N.E."/>
            <person name="Vos R."/>
            <person name="Hasami M.H."/>
            <person name="Devisetty U.K."/>
            <person name="Aguiy J.C."/>
        </authorList>
    </citation>
    <scope>NUCLEOTIDE SEQUENCE [LARGE SCALE GENOMIC DNA]</scope>
    <source>
        <strain evidence="1">JCA_2017</strain>
    </source>
</reference>
<comment type="caution">
    <text evidence="1">The sequence shown here is derived from an EMBL/GenBank/DDBJ whole genome shotgun (WGS) entry which is preliminary data.</text>
</comment>
<sequence length="100" mass="11340">MENIVHIANDQDIPRIPATSFMERRKFLNEWMEIKAQLKCGENVVEHRSTLQLDQDIQAFSKEEMDRALLNSTSKPLGSCGLTMKDKSSFNISGSIPQSI</sequence>
<name>A0A371EF27_MUCPR</name>
<accession>A0A371EF27</accession>